<dbReference type="PANTHER" id="PTHR12697:SF5">
    <property type="entry name" value="DEOXYHYPUSINE HYDROXYLASE"/>
    <property type="match status" value="1"/>
</dbReference>
<dbReference type="InterPro" id="IPR011989">
    <property type="entry name" value="ARM-like"/>
</dbReference>
<dbReference type="PANTHER" id="PTHR12697">
    <property type="entry name" value="PBS LYASE HEAT-LIKE PROTEIN"/>
    <property type="match status" value="1"/>
</dbReference>
<accession>A0A699YEQ2</accession>
<keyword evidence="2" id="KW-1185">Reference proteome</keyword>
<reference evidence="1 2" key="1">
    <citation type="submission" date="2020-02" db="EMBL/GenBank/DDBJ databases">
        <title>Draft genome sequence of Haematococcus lacustris strain NIES-144.</title>
        <authorList>
            <person name="Morimoto D."/>
            <person name="Nakagawa S."/>
            <person name="Yoshida T."/>
            <person name="Sawayama S."/>
        </authorList>
    </citation>
    <scope>NUCLEOTIDE SEQUENCE [LARGE SCALE GENOMIC DNA]</scope>
    <source>
        <strain evidence="1 2">NIES-144</strain>
    </source>
</reference>
<dbReference type="Pfam" id="PF13646">
    <property type="entry name" value="HEAT_2"/>
    <property type="match status" value="1"/>
</dbReference>
<keyword evidence="1" id="KW-0503">Monooxygenase</keyword>
<protein>
    <submittedName>
        <fullName evidence="1">Deoxyhypusine monooxygenase</fullName>
    </submittedName>
</protein>
<comment type="caution">
    <text evidence="1">The sequence shown here is derived from an EMBL/GenBank/DDBJ whole genome shotgun (WGS) entry which is preliminary data.</text>
</comment>
<keyword evidence="1" id="KW-0560">Oxidoreductase</keyword>
<evidence type="ECO:0000313" key="1">
    <source>
        <dbReference type="EMBL" id="GFH07911.1"/>
    </source>
</evidence>
<dbReference type="Proteomes" id="UP000485058">
    <property type="component" value="Unassembled WGS sequence"/>
</dbReference>
<proteinExistence type="predicted"/>
<dbReference type="SUPFAM" id="SSF48371">
    <property type="entry name" value="ARM repeat"/>
    <property type="match status" value="1"/>
</dbReference>
<feature type="non-terminal residue" evidence="1">
    <location>
        <position position="1"/>
    </location>
</feature>
<evidence type="ECO:0000313" key="2">
    <source>
        <dbReference type="Proteomes" id="UP000485058"/>
    </source>
</evidence>
<dbReference type="InterPro" id="IPR016024">
    <property type="entry name" value="ARM-type_fold"/>
</dbReference>
<dbReference type="EMBL" id="BLLF01000124">
    <property type="protein sequence ID" value="GFH07911.1"/>
    <property type="molecule type" value="Genomic_DNA"/>
</dbReference>
<dbReference type="Gene3D" id="1.25.10.10">
    <property type="entry name" value="Leucine-rich Repeat Variant"/>
    <property type="match status" value="1"/>
</dbReference>
<name>A0A699YEQ2_HAELA</name>
<sequence>MHRPHCSKVAETCQMALQRIEYLAAHPDASNEESPYYSVDPAPALPASTPIAELRQQLLDESMRMFDGGVEAVKVLGEVFSSCRSALLRHEVAYVLGQMQDQAAADVLVAVLKDSTQHAMVRHEAAESLGSIGDNKTKRLLAQFSQDAEPIVAHSCVVALDMLEFEASGAFEYADKGAGAAVKVC</sequence>
<organism evidence="1 2">
    <name type="scientific">Haematococcus lacustris</name>
    <name type="common">Green alga</name>
    <name type="synonym">Haematococcus pluvialis</name>
    <dbReference type="NCBI Taxonomy" id="44745"/>
    <lineage>
        <taxon>Eukaryota</taxon>
        <taxon>Viridiplantae</taxon>
        <taxon>Chlorophyta</taxon>
        <taxon>core chlorophytes</taxon>
        <taxon>Chlorophyceae</taxon>
        <taxon>CS clade</taxon>
        <taxon>Chlamydomonadales</taxon>
        <taxon>Haematococcaceae</taxon>
        <taxon>Haematococcus</taxon>
    </lineage>
</organism>
<dbReference type="GO" id="GO:0004497">
    <property type="term" value="F:monooxygenase activity"/>
    <property type="evidence" value="ECO:0007669"/>
    <property type="project" value="UniProtKB-KW"/>
</dbReference>
<dbReference type="AlphaFoldDB" id="A0A699YEQ2"/>
<gene>
    <name evidence="1" type="ORF">HaLaN_02788</name>
</gene>
<dbReference type="SMART" id="SM00567">
    <property type="entry name" value="EZ_HEAT"/>
    <property type="match status" value="2"/>
</dbReference>
<dbReference type="InterPro" id="IPR004155">
    <property type="entry name" value="PBS_lyase_HEAT"/>
</dbReference>